<feature type="transmembrane region" description="Helical" evidence="2">
    <location>
        <begin position="147"/>
        <end position="167"/>
    </location>
</feature>
<dbReference type="AlphaFoldDB" id="A0A839XZQ3"/>
<feature type="transmembrane region" description="Helical" evidence="2">
    <location>
        <begin position="81"/>
        <end position="102"/>
    </location>
</feature>
<dbReference type="EMBL" id="JACIBU010000001">
    <property type="protein sequence ID" value="MBB3676478.1"/>
    <property type="molecule type" value="Genomic_DNA"/>
</dbReference>
<proteinExistence type="predicted"/>
<reference evidence="4 5" key="1">
    <citation type="submission" date="2020-08" db="EMBL/GenBank/DDBJ databases">
        <title>Sequencing the genomes of 1000 actinobacteria strains.</title>
        <authorList>
            <person name="Klenk H.-P."/>
        </authorList>
    </citation>
    <scope>NUCLEOTIDE SEQUENCE [LARGE SCALE GENOMIC DNA]</scope>
    <source>
        <strain evidence="4 5">DSM 16678</strain>
    </source>
</reference>
<feature type="domain" description="DUF6542" evidence="3">
    <location>
        <begin position="55"/>
        <end position="168"/>
    </location>
</feature>
<feature type="transmembrane region" description="Helical" evidence="2">
    <location>
        <begin position="107"/>
        <end position="127"/>
    </location>
</feature>
<evidence type="ECO:0000313" key="5">
    <source>
        <dbReference type="Proteomes" id="UP000580718"/>
    </source>
</evidence>
<evidence type="ECO:0000256" key="2">
    <source>
        <dbReference type="SAM" id="Phobius"/>
    </source>
</evidence>
<keyword evidence="4" id="KW-0830">Ubiquinone</keyword>
<evidence type="ECO:0000256" key="1">
    <source>
        <dbReference type="SAM" id="MobiDB-lite"/>
    </source>
</evidence>
<feature type="compositionally biased region" description="Basic and acidic residues" evidence="1">
    <location>
        <begin position="22"/>
        <end position="38"/>
    </location>
</feature>
<name>A0A839XZQ3_9ACTN</name>
<gene>
    <name evidence="4" type="ORF">FHX36_002213</name>
</gene>
<dbReference type="Pfam" id="PF20177">
    <property type="entry name" value="DUF6542"/>
    <property type="match status" value="1"/>
</dbReference>
<feature type="region of interest" description="Disordered" evidence="1">
    <location>
        <begin position="1"/>
        <end position="53"/>
    </location>
</feature>
<evidence type="ECO:0000259" key="3">
    <source>
        <dbReference type="Pfam" id="PF20177"/>
    </source>
</evidence>
<accession>A0A839XZQ3</accession>
<feature type="compositionally biased region" description="Basic and acidic residues" evidence="1">
    <location>
        <begin position="1"/>
        <end position="11"/>
    </location>
</feature>
<organism evidence="4 5">
    <name type="scientific">Modestobacter versicolor</name>
    <dbReference type="NCBI Taxonomy" id="429133"/>
    <lineage>
        <taxon>Bacteria</taxon>
        <taxon>Bacillati</taxon>
        <taxon>Actinomycetota</taxon>
        <taxon>Actinomycetes</taxon>
        <taxon>Geodermatophilales</taxon>
        <taxon>Geodermatophilaceae</taxon>
        <taxon>Modestobacter</taxon>
    </lineage>
</organism>
<dbReference type="InterPro" id="IPR046672">
    <property type="entry name" value="DUF6542"/>
</dbReference>
<keyword evidence="2" id="KW-0812">Transmembrane</keyword>
<keyword evidence="2" id="KW-1133">Transmembrane helix</keyword>
<sequence>MAPPPERRAPDPRVPARSGGRHSGEFRRPVPPADERRTGSSVAGRTRTAPSSGSRLRGAVAVLGIFLLTLAAAAADSYIGLGLGMITLIALTLGTAVAALVVRRRDLFSVIVAPPLVFVAVAVVNIGLAPSATLNAPTLATLLVRGFPAMGVATAVAVVISLGRLVAKR</sequence>
<feature type="transmembrane region" description="Helical" evidence="2">
    <location>
        <begin position="56"/>
        <end position="75"/>
    </location>
</feature>
<evidence type="ECO:0000313" key="4">
    <source>
        <dbReference type="EMBL" id="MBB3676478.1"/>
    </source>
</evidence>
<dbReference type="Proteomes" id="UP000580718">
    <property type="component" value="Unassembled WGS sequence"/>
</dbReference>
<protein>
    <submittedName>
        <fullName evidence="4">NADH:ubiquinone oxidoreductase subunit K</fullName>
    </submittedName>
</protein>
<keyword evidence="2" id="KW-0472">Membrane</keyword>
<comment type="caution">
    <text evidence="4">The sequence shown here is derived from an EMBL/GenBank/DDBJ whole genome shotgun (WGS) entry which is preliminary data.</text>
</comment>
<dbReference type="RefSeq" id="WP_183513736.1">
    <property type="nucleotide sequence ID" value="NZ_JACIBU010000001.1"/>
</dbReference>
<feature type="compositionally biased region" description="Polar residues" evidence="1">
    <location>
        <begin position="39"/>
        <end position="53"/>
    </location>
</feature>